<dbReference type="InterPro" id="IPR002881">
    <property type="entry name" value="DUF58"/>
</dbReference>
<dbReference type="PANTHER" id="PTHR33608:SF12">
    <property type="entry name" value="DUF58 DOMAIN-CONTAINING PROTEIN"/>
    <property type="match status" value="1"/>
</dbReference>
<sequence length="303" mass="31477">MGIPADPGAVVDPDSLIRLRFLAAEARRRRVRRTSSRPGPFVTRRRGRGSETDDVRLWSHGDDPRHVDRNATARTGEPHVRTFRDERERTTLLVADFRPAMLFGTRRALMSVAAAEILALAGWWVAAEGGRVGLLALAGGEPVHVRPAVGERAMIAVVGGLVQAHRQALAGAGHDAPAIGPQLAAAARSIPSGGTLVLASGFDDVFEGADTGFAAAIAEALVRVDVAAAVISDAFERTAPAGVYPFVTADGRRGLGAVRGAERGVGGAEATAARLAGLGVRSAVVRTEEPPAAQLAAVEALHG</sequence>
<gene>
    <name evidence="3" type="ORF">EDD54_0098</name>
</gene>
<name>A0A4R6RIJ4_9HYPH</name>
<dbReference type="RefSeq" id="WP_126537592.1">
    <property type="nucleotide sequence ID" value="NZ_BSPM01000008.1"/>
</dbReference>
<keyword evidence="4" id="KW-1185">Reference proteome</keyword>
<dbReference type="AlphaFoldDB" id="A0A4R6RIJ4"/>
<feature type="compositionally biased region" description="Basic and acidic residues" evidence="1">
    <location>
        <begin position="48"/>
        <end position="70"/>
    </location>
</feature>
<evidence type="ECO:0000256" key="1">
    <source>
        <dbReference type="SAM" id="MobiDB-lite"/>
    </source>
</evidence>
<dbReference type="PANTHER" id="PTHR33608">
    <property type="entry name" value="BLL2464 PROTEIN"/>
    <property type="match status" value="1"/>
</dbReference>
<comment type="caution">
    <text evidence="3">The sequence shown here is derived from an EMBL/GenBank/DDBJ whole genome shotgun (WGS) entry which is preliminary data.</text>
</comment>
<organism evidence="3 4">
    <name type="scientific">Oharaeibacter diazotrophicus</name>
    <dbReference type="NCBI Taxonomy" id="1920512"/>
    <lineage>
        <taxon>Bacteria</taxon>
        <taxon>Pseudomonadati</taxon>
        <taxon>Pseudomonadota</taxon>
        <taxon>Alphaproteobacteria</taxon>
        <taxon>Hyphomicrobiales</taxon>
        <taxon>Pleomorphomonadaceae</taxon>
        <taxon>Oharaeibacter</taxon>
    </lineage>
</organism>
<dbReference type="Proteomes" id="UP000294547">
    <property type="component" value="Unassembled WGS sequence"/>
</dbReference>
<feature type="region of interest" description="Disordered" evidence="1">
    <location>
        <begin position="31"/>
        <end position="70"/>
    </location>
</feature>
<evidence type="ECO:0000313" key="3">
    <source>
        <dbReference type="EMBL" id="TDP86230.1"/>
    </source>
</evidence>
<feature type="domain" description="DUF58" evidence="2">
    <location>
        <begin position="54"/>
        <end position="240"/>
    </location>
</feature>
<dbReference type="Pfam" id="PF01882">
    <property type="entry name" value="DUF58"/>
    <property type="match status" value="1"/>
</dbReference>
<accession>A0A4R6RIJ4</accession>
<reference evidence="3 4" key="1">
    <citation type="submission" date="2019-03" db="EMBL/GenBank/DDBJ databases">
        <title>Genomic Encyclopedia of Type Strains, Phase IV (KMG-IV): sequencing the most valuable type-strain genomes for metagenomic binning, comparative biology and taxonomic classification.</title>
        <authorList>
            <person name="Goeker M."/>
        </authorList>
    </citation>
    <scope>NUCLEOTIDE SEQUENCE [LARGE SCALE GENOMIC DNA]</scope>
    <source>
        <strain evidence="3 4">DSM 102969</strain>
    </source>
</reference>
<dbReference type="EMBL" id="SNXY01000006">
    <property type="protein sequence ID" value="TDP86230.1"/>
    <property type="molecule type" value="Genomic_DNA"/>
</dbReference>
<protein>
    <submittedName>
        <fullName evidence="3">Uncharacterized protein DUF58</fullName>
    </submittedName>
</protein>
<proteinExistence type="predicted"/>
<dbReference type="OrthoDB" id="9776116at2"/>
<evidence type="ECO:0000313" key="4">
    <source>
        <dbReference type="Proteomes" id="UP000294547"/>
    </source>
</evidence>
<evidence type="ECO:0000259" key="2">
    <source>
        <dbReference type="Pfam" id="PF01882"/>
    </source>
</evidence>